<comment type="caution">
    <text evidence="7">The sequence shown here is derived from an EMBL/GenBank/DDBJ whole genome shotgun (WGS) entry which is preliminary data.</text>
</comment>
<reference evidence="7 8" key="1">
    <citation type="submission" date="2017-09" db="EMBL/GenBank/DDBJ databases">
        <title>Depth-based differentiation of microbial function through sediment-hosted aquifers and enrichment of novel symbionts in the deep terrestrial subsurface.</title>
        <authorList>
            <person name="Probst A.J."/>
            <person name="Ladd B."/>
            <person name="Jarett J.K."/>
            <person name="Geller-Mcgrath D.E."/>
            <person name="Sieber C.M."/>
            <person name="Emerson J.B."/>
            <person name="Anantharaman K."/>
            <person name="Thomas B.C."/>
            <person name="Malmstrom R."/>
            <person name="Stieglmeier M."/>
            <person name="Klingl A."/>
            <person name="Woyke T."/>
            <person name="Ryan C.M."/>
            <person name="Banfield J.F."/>
        </authorList>
    </citation>
    <scope>NUCLEOTIDE SEQUENCE [LARGE SCALE GENOMIC DNA]</scope>
    <source>
        <strain evidence="7">CG23_combo_of_CG06-09_8_20_14_all_35_49</strain>
    </source>
</reference>
<evidence type="ECO:0000313" key="7">
    <source>
        <dbReference type="EMBL" id="PIP15173.1"/>
    </source>
</evidence>
<dbReference type="Pfam" id="PF01196">
    <property type="entry name" value="Ribosomal_L17"/>
    <property type="match status" value="1"/>
</dbReference>
<gene>
    <name evidence="7" type="primary">rplQ</name>
    <name evidence="7" type="ORF">COX47_00980</name>
</gene>
<evidence type="ECO:0000256" key="6">
    <source>
        <dbReference type="RuleBase" id="RU000661"/>
    </source>
</evidence>
<dbReference type="EMBL" id="PCRE01000015">
    <property type="protein sequence ID" value="PIP15173.1"/>
    <property type="molecule type" value="Genomic_DNA"/>
</dbReference>
<evidence type="ECO:0000256" key="3">
    <source>
        <dbReference type="ARBA" id="ARBA00023274"/>
    </source>
</evidence>
<dbReference type="InterPro" id="IPR000456">
    <property type="entry name" value="Ribosomal_bL17"/>
</dbReference>
<proteinExistence type="inferred from homology"/>
<dbReference type="GO" id="GO:0003735">
    <property type="term" value="F:structural constituent of ribosome"/>
    <property type="evidence" value="ECO:0007669"/>
    <property type="project" value="InterPro"/>
</dbReference>
<evidence type="ECO:0000256" key="5">
    <source>
        <dbReference type="RuleBase" id="RU000660"/>
    </source>
</evidence>
<dbReference type="GO" id="GO:0022625">
    <property type="term" value="C:cytosolic large ribosomal subunit"/>
    <property type="evidence" value="ECO:0007669"/>
    <property type="project" value="TreeGrafter"/>
</dbReference>
<evidence type="ECO:0000256" key="4">
    <source>
        <dbReference type="ARBA" id="ARBA00035494"/>
    </source>
</evidence>
<dbReference type="InterPro" id="IPR036373">
    <property type="entry name" value="Ribosomal_bL17_sf"/>
</dbReference>
<dbReference type="PANTHER" id="PTHR14413">
    <property type="entry name" value="RIBOSOMAL PROTEIN L17"/>
    <property type="match status" value="1"/>
</dbReference>
<keyword evidence="3 5" id="KW-0687">Ribonucleoprotein</keyword>
<comment type="similarity">
    <text evidence="1 5">Belongs to the bacterial ribosomal protein bL17 family.</text>
</comment>
<dbReference type="AlphaFoldDB" id="A0A2G9Y8V0"/>
<evidence type="ECO:0000313" key="8">
    <source>
        <dbReference type="Proteomes" id="UP000231025"/>
    </source>
</evidence>
<dbReference type="SUPFAM" id="SSF64263">
    <property type="entry name" value="Prokaryotic ribosomal protein L17"/>
    <property type="match status" value="1"/>
</dbReference>
<protein>
    <recommendedName>
        <fullName evidence="4 6">50S ribosomal protein L17</fullName>
    </recommendedName>
</protein>
<accession>A0A2G9Y8V0</accession>
<evidence type="ECO:0000256" key="1">
    <source>
        <dbReference type="ARBA" id="ARBA00008777"/>
    </source>
</evidence>
<dbReference type="PANTHER" id="PTHR14413:SF16">
    <property type="entry name" value="LARGE RIBOSOMAL SUBUNIT PROTEIN BL17M"/>
    <property type="match status" value="1"/>
</dbReference>
<organism evidence="7 8">
    <name type="scientific">Candidatus Roizmanbacteria bacterium CG23_combo_of_CG06-09_8_20_14_all_35_49</name>
    <dbReference type="NCBI Taxonomy" id="1974863"/>
    <lineage>
        <taxon>Bacteria</taxon>
        <taxon>Candidatus Roizmaniibacteriota</taxon>
    </lineage>
</organism>
<dbReference type="Gene3D" id="3.90.1030.10">
    <property type="entry name" value="Ribosomal protein L17"/>
    <property type="match status" value="1"/>
</dbReference>
<evidence type="ECO:0000256" key="2">
    <source>
        <dbReference type="ARBA" id="ARBA00022980"/>
    </source>
</evidence>
<dbReference type="GO" id="GO:0006412">
    <property type="term" value="P:translation"/>
    <property type="evidence" value="ECO:0007669"/>
    <property type="project" value="InterPro"/>
</dbReference>
<name>A0A2G9Y8V0_9BACT</name>
<keyword evidence="2 5" id="KW-0689">Ribosomal protein</keyword>
<dbReference type="NCBIfam" id="TIGR00059">
    <property type="entry name" value="L17"/>
    <property type="match status" value="1"/>
</dbReference>
<dbReference type="Proteomes" id="UP000231025">
    <property type="component" value="Unassembled WGS sequence"/>
</dbReference>
<sequence>MRHGYSKIKFKNGQDANQMLLRKLATNFLMVGKLKTTLKKTKVLKTLLEKLIEKMKVKNEANKNYLLKALGDRKLVERSFSDFGASFVKINGGYVKIIKTGVRNSDGCETALIQWAYPIINKEVAIKDQSSVKKKINKI</sequence>